<evidence type="ECO:0000259" key="10">
    <source>
        <dbReference type="PROSITE" id="PS51391"/>
    </source>
</evidence>
<feature type="region of interest" description="Disordered" evidence="8">
    <location>
        <begin position="667"/>
        <end position="701"/>
    </location>
</feature>
<feature type="domain" description="PWWP" evidence="9">
    <location>
        <begin position="20"/>
        <end position="77"/>
    </location>
</feature>
<dbReference type="SUPFAM" id="SSF63748">
    <property type="entry name" value="Tudor/PWWP/MBT"/>
    <property type="match status" value="1"/>
</dbReference>
<name>A0A8J5C4A5_ZINOF</name>
<dbReference type="GO" id="GO:0006397">
    <property type="term" value="P:mRNA processing"/>
    <property type="evidence" value="ECO:0007669"/>
    <property type="project" value="UniProtKB-KW"/>
</dbReference>
<evidence type="ECO:0000256" key="3">
    <source>
        <dbReference type="ARBA" id="ARBA00022664"/>
    </source>
</evidence>
<feature type="region of interest" description="Disordered" evidence="8">
    <location>
        <begin position="1342"/>
        <end position="1428"/>
    </location>
</feature>
<protein>
    <recommendedName>
        <fullName evidence="13">ENHANCER OF AG-4 protein 2</fullName>
    </recommendedName>
</protein>
<evidence type="ECO:0000313" key="11">
    <source>
        <dbReference type="EMBL" id="KAG6470743.1"/>
    </source>
</evidence>
<evidence type="ECO:0000256" key="4">
    <source>
        <dbReference type="ARBA" id="ARBA00023015"/>
    </source>
</evidence>
<dbReference type="PROSITE" id="PS50812">
    <property type="entry name" value="PWWP"/>
    <property type="match status" value="1"/>
</dbReference>
<dbReference type="PROSITE" id="PS51391">
    <property type="entry name" value="CID"/>
    <property type="match status" value="1"/>
</dbReference>
<keyword evidence="12" id="KW-1185">Reference proteome</keyword>
<dbReference type="Pfam" id="PF00855">
    <property type="entry name" value="PWWP"/>
    <property type="match status" value="1"/>
</dbReference>
<evidence type="ECO:0008006" key="13">
    <source>
        <dbReference type="Google" id="ProtNLM"/>
    </source>
</evidence>
<keyword evidence="7" id="KW-0539">Nucleus</keyword>
<evidence type="ECO:0000313" key="12">
    <source>
        <dbReference type="Proteomes" id="UP000734854"/>
    </source>
</evidence>
<feature type="compositionally biased region" description="Polar residues" evidence="8">
    <location>
        <begin position="853"/>
        <end position="870"/>
    </location>
</feature>
<organism evidence="11 12">
    <name type="scientific">Zingiber officinale</name>
    <name type="common">Ginger</name>
    <name type="synonym">Amomum zingiber</name>
    <dbReference type="NCBI Taxonomy" id="94328"/>
    <lineage>
        <taxon>Eukaryota</taxon>
        <taxon>Viridiplantae</taxon>
        <taxon>Streptophyta</taxon>
        <taxon>Embryophyta</taxon>
        <taxon>Tracheophyta</taxon>
        <taxon>Spermatophyta</taxon>
        <taxon>Magnoliopsida</taxon>
        <taxon>Liliopsida</taxon>
        <taxon>Zingiberales</taxon>
        <taxon>Zingiberaceae</taxon>
        <taxon>Zingiber</taxon>
    </lineage>
</organism>
<dbReference type="SMART" id="SM00293">
    <property type="entry name" value="PWWP"/>
    <property type="match status" value="1"/>
</dbReference>
<dbReference type="InterPro" id="IPR000313">
    <property type="entry name" value="PWWP_dom"/>
</dbReference>
<dbReference type="GO" id="GO:0009908">
    <property type="term" value="P:flower development"/>
    <property type="evidence" value="ECO:0007669"/>
    <property type="project" value="UniProtKB-KW"/>
</dbReference>
<dbReference type="Pfam" id="PF04818">
    <property type="entry name" value="CID"/>
    <property type="match status" value="1"/>
</dbReference>
<dbReference type="PANTHER" id="PTHR12550">
    <property type="entry name" value="HEPATOMA-DERIVED GROWTH FACTOR-RELATED"/>
    <property type="match status" value="1"/>
</dbReference>
<keyword evidence="6" id="KW-0804">Transcription</keyword>
<feature type="region of interest" description="Disordered" evidence="8">
    <location>
        <begin position="546"/>
        <end position="568"/>
    </location>
</feature>
<evidence type="ECO:0000259" key="9">
    <source>
        <dbReference type="PROSITE" id="PS50812"/>
    </source>
</evidence>
<evidence type="ECO:0000256" key="7">
    <source>
        <dbReference type="ARBA" id="ARBA00023242"/>
    </source>
</evidence>
<dbReference type="Proteomes" id="UP000734854">
    <property type="component" value="Unassembled WGS sequence"/>
</dbReference>
<comment type="caution">
    <text evidence="11">The sequence shown here is derived from an EMBL/GenBank/DDBJ whole genome shotgun (WGS) entry which is preliminary data.</text>
</comment>
<sequence length="1748" mass="192964">MAPGRRKDSNRVTAVGQLNLGDLVLAKVKGYPAWPAKISRPEDFDQSPDPRKYFVQFFGTTEVAFVVPADIQVFTDESKSKLVARCQGKTVKYFASAVEQICEAFEKLNKKQSAESVLEVDISSASTAAAAASFLITDFADDKPPVEHNGTYAILEMQCTNVNLKIQDVNVSSDQTSSDLDGAEYNLKNKKSSNNDHQSSPRRKVVVSKSIFYHSSGKEKLMTTCPDDGNKEMISKLEIKAPLQEASVASGLNDCSDFRTESTYQEKDTSNAFNVQDNASRVAMKKKVLVSKSSFYASSCKKKKSVSTNSDDSKNSEVATLPKLEVEKLLSEGSVANRHDNCGDSIAKKEHQEKDASNTLKEITSTNLDDSKNTDIATLPKLEVETLLLDVSAAGGLDNCGELIGDKDHQEKVVSHALNAEEVCAQDAMKKKVVSRSSFSVSPDKEKLVTINPDDIMNDDLIMSPKLQIEEVVPQGLAAGGLQICSDLKGESDHEEEDANNALKVEEIGQQTTKWDTEPEQNKDNVSRIDTGAALAKKLKGFNGKVNKLPGGRNRKVASCDSNREPSGNITKCSDSKIGKMLKNSKEHFLEKGKMHNVSCKETIDTSHEYANEDSMSSVKVKKNLKDRNKRHKLEASKDGRPAKIAKSVQEDCQIDVKDKYGKIENSKKSGIPLRSENQLTSATSNGSLLPTVKHTEDTGEVADSATKTTATKVKTESCFMKYCDRQFGTYIQYKRRSRRLVDAEELEVIRTPIRNVSSGNLVLADSGISEEKPHLVIGTNKDSPSNNCMTEKTGSTRDEKSPDGMTLPFGTTGTSEKKAEISESPQISQSPMKQEYKRSTFGNSRPLILSPDATTNLDYESKSTKQTSAKPHVRPLSSSRKKLPVTPSKLSNCRSHSLNLSHSHSVPEKITASNKSVRVKTLSKSNIHNTVLTDSMHDNRYISHKNPEKVDLGENRSGKNKTEKVSTLNETLFSDPSKSMRHLIAVAQAKRKEAQLQCQHSENSIPTILSTPNLIHGKSPSPAAMIPYTSINLSHQDMKGDYASILDSPSVHGNTPHEPSQTNKIDHEEYEHRISPEYRPEGSLSCGIEAAVARDAFEGMIETLSRTKDSIGRATRLAIDCAKFGIASEIVELLIQKLENEPNFHRRVDLLFLVDSITQCSHTQKGIAGSSYIPRVQASLPRLLTAAAPSGASACENRRQCVKVLRLWIQRKIMPDSFLRRYIDEIDVPSDDISSGVFLRHRSQADRSVDDPIREMEGMQVDEYGSNATFQLTGLFSCHIFQDEEDSPINLFRNSAVKMSVEATSSLKELDTCAVMPKLHPIEKVVNGELEMKDAILPKEDKGITRNNSDFSGSLEPTLTNPSDLPPLPPVPPPPVDPPPPPADPPPPLPPSPPPLPPPLPSSPSTPPPPPPPPLHPPGHTFMPSIPVPPLSSSYSFSMLNSQMQEKFRVSNANEMAHVHGNMTLRGQDASLSIEVVSQQQPNFMTNGMRSTQFINTFTSSRPFEYGQNELYVAPQNSYPIQHFQQSNAPFHQGPYHPLPPRAPSNFPLATAQMHSDHFSHAIRMNQPVQQLHNPYPMSSVPSSQRPYLADEPRRVHTGGFSPDNQHSAMVSAPRPSCSGAPILQDGLMQNGHLLILWGFRSHYKILFNRQLQFKAKIFTMISQAGKIFLGLIVGDQVNVSSVQMVGYDLSYDVWELQLILETRYHQRIGAGDIPVYSFGQNMYILIFLAIETIIPTPKWKLTLCRQ</sequence>
<dbReference type="SMART" id="SM00582">
    <property type="entry name" value="RPR"/>
    <property type="match status" value="1"/>
</dbReference>
<feature type="compositionally biased region" description="Polar residues" evidence="8">
    <location>
        <begin position="781"/>
        <end position="794"/>
    </location>
</feature>
<feature type="domain" description="CID" evidence="10">
    <location>
        <begin position="1090"/>
        <end position="1231"/>
    </location>
</feature>
<keyword evidence="3" id="KW-0507">mRNA processing</keyword>
<comment type="subcellular location">
    <subcellularLocation>
        <location evidence="1">Nucleus</location>
    </subcellularLocation>
</comment>
<dbReference type="PANTHER" id="PTHR12550:SF70">
    <property type="entry name" value="JIL-1 ANCHORING AND STABILIZING PROTEIN, ISOFORM A"/>
    <property type="match status" value="1"/>
</dbReference>
<evidence type="ECO:0000256" key="2">
    <source>
        <dbReference type="ARBA" id="ARBA00022473"/>
    </source>
</evidence>
<dbReference type="Gene3D" id="1.25.40.90">
    <property type="match status" value="1"/>
</dbReference>
<evidence type="ECO:0000256" key="5">
    <source>
        <dbReference type="ARBA" id="ARBA00023089"/>
    </source>
</evidence>
<dbReference type="FunFam" id="1.25.40.90:FF:000037">
    <property type="entry name" value="Enhancer of ag-4 2"/>
    <property type="match status" value="1"/>
</dbReference>
<proteinExistence type="predicted"/>
<keyword evidence="2" id="KW-0217">Developmental protein</keyword>
<keyword evidence="5" id="KW-0287">Flowering</keyword>
<dbReference type="InterPro" id="IPR008942">
    <property type="entry name" value="ENTH_VHS"/>
</dbReference>
<feature type="region of interest" description="Disordered" evidence="8">
    <location>
        <begin position="173"/>
        <end position="203"/>
    </location>
</feature>
<evidence type="ECO:0000256" key="6">
    <source>
        <dbReference type="ARBA" id="ARBA00023163"/>
    </source>
</evidence>
<reference evidence="11 12" key="1">
    <citation type="submission" date="2020-08" db="EMBL/GenBank/DDBJ databases">
        <title>Plant Genome Project.</title>
        <authorList>
            <person name="Zhang R.-G."/>
        </authorList>
    </citation>
    <scope>NUCLEOTIDE SEQUENCE [LARGE SCALE GENOMIC DNA]</scope>
    <source>
        <tissue evidence="11">Rhizome</tissue>
    </source>
</reference>
<gene>
    <name evidence="11" type="ORF">ZIOFF_071820</name>
</gene>
<feature type="compositionally biased region" description="Polar residues" evidence="8">
    <location>
        <begin position="824"/>
        <end position="833"/>
    </location>
</feature>
<feature type="compositionally biased region" description="Pro residues" evidence="8">
    <location>
        <begin position="1365"/>
        <end position="1418"/>
    </location>
</feature>
<evidence type="ECO:0000256" key="1">
    <source>
        <dbReference type="ARBA" id="ARBA00004123"/>
    </source>
</evidence>
<keyword evidence="4" id="KW-0805">Transcription regulation</keyword>
<evidence type="ECO:0000256" key="8">
    <source>
        <dbReference type="SAM" id="MobiDB-lite"/>
    </source>
</evidence>
<feature type="compositionally biased region" description="Low complexity" evidence="8">
    <location>
        <begin position="891"/>
        <end position="905"/>
    </location>
</feature>
<feature type="compositionally biased region" description="Polar residues" evidence="8">
    <location>
        <begin position="676"/>
        <end position="689"/>
    </location>
</feature>
<dbReference type="InterPro" id="IPR006569">
    <property type="entry name" value="CID_dom"/>
</dbReference>
<dbReference type="Gene3D" id="2.30.30.140">
    <property type="match status" value="1"/>
</dbReference>
<accession>A0A8J5C4A5</accession>
<dbReference type="EMBL" id="JACMSC010000021">
    <property type="protein sequence ID" value="KAG6470743.1"/>
    <property type="molecule type" value="Genomic_DNA"/>
</dbReference>
<dbReference type="GO" id="GO:0005634">
    <property type="term" value="C:nucleus"/>
    <property type="evidence" value="ECO:0007669"/>
    <property type="project" value="UniProtKB-SubCell"/>
</dbReference>
<feature type="region of interest" description="Disordered" evidence="8">
    <location>
        <begin position="777"/>
        <end position="907"/>
    </location>
</feature>